<name>W2GGW0_PHYNI</name>
<sequence>TSMATTGAATSFQVIDSVDFELDNLDGMDILIDANVPSMDGLLTCMAPDGGSRSKAKRKNLPMNQDLSELEKHRVYRERQKNTRKRLELQEKELTKALADLRELKAKQLSEFTSSRTPAYWHWESIAGKQKEQRLEAEADQQQLYATISLQSSYIDYLHDTLRRLCADQDMPRKKLCLKSPEPALISAYIRELEDNYTRTEEVFRNSGLSELPDTEVTVHSVRTRDCDGQVEYFQQLDKMVQPYTLRQTGHSLWKLGEAQHSSKPNYQRSYDVVDPENTIAARFVEEKALKSGETAPLVQRFIARRFEEEGCIIYTWKLVTEGAGVFNGMQLDETGWCRLLPLTDTAVLGTQIEICIRRVPMHFKSTQFRRLEIGEFHGALQEDSAGTLNKVMASLEDLLLGDVLAGIS</sequence>
<protein>
    <submittedName>
        <fullName evidence="2">Uncharacterized protein</fullName>
    </submittedName>
</protein>
<keyword evidence="1" id="KW-0175">Coiled coil</keyword>
<reference evidence="2" key="1">
    <citation type="submission" date="2013-11" db="EMBL/GenBank/DDBJ databases">
        <title>The Genome Sequence of Phytophthora parasitica CJ02B3.</title>
        <authorList>
            <consortium name="The Broad Institute Genomics Platform"/>
            <person name="Russ C."/>
            <person name="Tyler B."/>
            <person name="Panabieres F."/>
            <person name="Shan W."/>
            <person name="Tripathy S."/>
            <person name="Grunwald N."/>
            <person name="Machado M."/>
            <person name="Johnson C.S."/>
            <person name="Arredondo F."/>
            <person name="Hong C."/>
            <person name="Coffey M."/>
            <person name="Young S.K."/>
            <person name="Zeng Q."/>
            <person name="Gargeya S."/>
            <person name="Fitzgerald M."/>
            <person name="Abouelleil A."/>
            <person name="Alvarado L."/>
            <person name="Chapman S.B."/>
            <person name="Gainer-Dewar J."/>
            <person name="Goldberg J."/>
            <person name="Griggs A."/>
            <person name="Gujja S."/>
            <person name="Hansen M."/>
            <person name="Howarth C."/>
            <person name="Imamovic A."/>
            <person name="Ireland A."/>
            <person name="Larimer J."/>
            <person name="McCowan C."/>
            <person name="Murphy C."/>
            <person name="Pearson M."/>
            <person name="Poon T.W."/>
            <person name="Priest M."/>
            <person name="Roberts A."/>
            <person name="Saif S."/>
            <person name="Shea T."/>
            <person name="Sykes S."/>
            <person name="Wortman J."/>
            <person name="Nusbaum C."/>
            <person name="Birren B."/>
        </authorList>
    </citation>
    <scope>NUCLEOTIDE SEQUENCE [LARGE SCALE GENOMIC DNA]</scope>
    <source>
        <strain evidence="2">CJ02B3</strain>
    </source>
</reference>
<dbReference type="EMBL" id="KI687461">
    <property type="protein sequence ID" value="ETK81456.1"/>
    <property type="molecule type" value="Genomic_DNA"/>
</dbReference>
<accession>W2GGW0</accession>
<proteinExistence type="predicted"/>
<evidence type="ECO:0000313" key="2">
    <source>
        <dbReference type="EMBL" id="ETK81456.1"/>
    </source>
</evidence>
<gene>
    <name evidence="2" type="ORF">L915_13047</name>
</gene>
<organism evidence="2">
    <name type="scientific">Phytophthora nicotianae</name>
    <name type="common">Potato buckeye rot agent</name>
    <name type="synonym">Phytophthora parasitica</name>
    <dbReference type="NCBI Taxonomy" id="4792"/>
    <lineage>
        <taxon>Eukaryota</taxon>
        <taxon>Sar</taxon>
        <taxon>Stramenopiles</taxon>
        <taxon>Oomycota</taxon>
        <taxon>Peronosporomycetes</taxon>
        <taxon>Peronosporales</taxon>
        <taxon>Peronosporaceae</taxon>
        <taxon>Phytophthora</taxon>
    </lineage>
</organism>
<dbReference type="VEuPathDB" id="FungiDB:PPTG_03373"/>
<feature type="coiled-coil region" evidence="1">
    <location>
        <begin position="77"/>
        <end position="107"/>
    </location>
</feature>
<dbReference type="Proteomes" id="UP000053236">
    <property type="component" value="Unassembled WGS sequence"/>
</dbReference>
<evidence type="ECO:0000256" key="1">
    <source>
        <dbReference type="SAM" id="Coils"/>
    </source>
</evidence>
<feature type="non-terminal residue" evidence="2">
    <location>
        <position position="1"/>
    </location>
</feature>
<dbReference type="AlphaFoldDB" id="W2GGW0"/>